<dbReference type="GO" id="GO:0005886">
    <property type="term" value="C:plasma membrane"/>
    <property type="evidence" value="ECO:0007669"/>
    <property type="project" value="TreeGrafter"/>
</dbReference>
<evidence type="ECO:0000256" key="5">
    <source>
        <dbReference type="ARBA" id="ARBA00023136"/>
    </source>
</evidence>
<dbReference type="InterPro" id="IPR030417">
    <property type="entry name" value="MS4A"/>
</dbReference>
<sequence>MDSSAAHSPVFLVFPPEIAAPESESTNLSAVTYGNQSPLQKLFASKMKILGTTQILFGIMTFSFGVVFLFTLAKPYPRFPFIFLSGYPFWGSVLFINSGAFIIMLKRKTTETLIMMSRIMNFLSALGAIAGIILLTFGFLLDQNYICGYSPENSQCDAIAVLFVGILIMLMTFSIFELLISLPFSILGYCEDWC</sequence>
<dbReference type="Ensembl" id="ENSPCOT00000007072.1">
    <property type="protein sequence ID" value="ENSPCOP00000002031.1"/>
    <property type="gene ID" value="ENSPCOG00000006258.1"/>
</dbReference>
<evidence type="ECO:0000313" key="8">
    <source>
        <dbReference type="Proteomes" id="UP000233160"/>
    </source>
</evidence>
<keyword evidence="8" id="KW-1185">Reference proteome</keyword>
<dbReference type="AlphaFoldDB" id="A0A2K6EJX5"/>
<dbReference type="InterPro" id="IPR007237">
    <property type="entry name" value="CD20-like"/>
</dbReference>
<feature type="transmembrane region" description="Helical" evidence="6">
    <location>
        <begin position="159"/>
        <end position="180"/>
    </location>
</feature>
<dbReference type="GeneTree" id="ENSGT00940000162612"/>
<comment type="similarity">
    <text evidence="2">Belongs to the MS4A family.</text>
</comment>
<comment type="subcellular location">
    <subcellularLocation>
        <location evidence="1">Membrane</location>
        <topology evidence="1">Multi-pass membrane protein</topology>
    </subcellularLocation>
</comment>
<organism evidence="7 8">
    <name type="scientific">Propithecus coquereli</name>
    <name type="common">Coquerel's sifaka</name>
    <name type="synonym">Propithecus verreauxi coquereli</name>
    <dbReference type="NCBI Taxonomy" id="379532"/>
    <lineage>
        <taxon>Eukaryota</taxon>
        <taxon>Metazoa</taxon>
        <taxon>Chordata</taxon>
        <taxon>Craniata</taxon>
        <taxon>Vertebrata</taxon>
        <taxon>Euteleostomi</taxon>
        <taxon>Mammalia</taxon>
        <taxon>Eutheria</taxon>
        <taxon>Euarchontoglires</taxon>
        <taxon>Primates</taxon>
        <taxon>Strepsirrhini</taxon>
        <taxon>Lemuriformes</taxon>
        <taxon>Indriidae</taxon>
        <taxon>Propithecus</taxon>
    </lineage>
</organism>
<evidence type="ECO:0000256" key="6">
    <source>
        <dbReference type="SAM" id="Phobius"/>
    </source>
</evidence>
<dbReference type="PANTHER" id="PTHR23320:SF54">
    <property type="entry name" value="MEMBRANE-SPANNING 4-DOMAINS SUBFAMILY A MEMBER 5"/>
    <property type="match status" value="1"/>
</dbReference>
<evidence type="ECO:0000256" key="1">
    <source>
        <dbReference type="ARBA" id="ARBA00004141"/>
    </source>
</evidence>
<dbReference type="PANTHER" id="PTHR23320">
    <property type="entry name" value="MEMBRANE-SPANNING 4-DOMAINS SUBFAMILY A MS4A -RELATED"/>
    <property type="match status" value="1"/>
</dbReference>
<keyword evidence="3 6" id="KW-0812">Transmembrane</keyword>
<feature type="transmembrane region" description="Helical" evidence="6">
    <location>
        <begin position="117"/>
        <end position="139"/>
    </location>
</feature>
<reference evidence="7" key="1">
    <citation type="submission" date="2025-08" db="UniProtKB">
        <authorList>
            <consortium name="Ensembl"/>
        </authorList>
    </citation>
    <scope>IDENTIFICATION</scope>
</reference>
<feature type="transmembrane region" description="Helical" evidence="6">
    <location>
        <begin position="55"/>
        <end position="73"/>
    </location>
</feature>
<evidence type="ECO:0000313" key="7">
    <source>
        <dbReference type="Ensembl" id="ENSPCOP00000002031.1"/>
    </source>
</evidence>
<name>A0A2K6EJX5_PROCO</name>
<keyword evidence="5 6" id="KW-0472">Membrane</keyword>
<feature type="transmembrane region" description="Helical" evidence="6">
    <location>
        <begin position="79"/>
        <end position="105"/>
    </location>
</feature>
<protein>
    <submittedName>
        <fullName evidence="7">Membrane spanning 4-domains A5</fullName>
    </submittedName>
</protein>
<accession>A0A2K6EJX5</accession>
<dbReference type="Pfam" id="PF04103">
    <property type="entry name" value="CD20"/>
    <property type="match status" value="1"/>
</dbReference>
<keyword evidence="4 6" id="KW-1133">Transmembrane helix</keyword>
<dbReference type="GO" id="GO:0007166">
    <property type="term" value="P:cell surface receptor signaling pathway"/>
    <property type="evidence" value="ECO:0007669"/>
    <property type="project" value="TreeGrafter"/>
</dbReference>
<evidence type="ECO:0000256" key="4">
    <source>
        <dbReference type="ARBA" id="ARBA00022989"/>
    </source>
</evidence>
<reference evidence="7" key="2">
    <citation type="submission" date="2025-09" db="UniProtKB">
        <authorList>
            <consortium name="Ensembl"/>
        </authorList>
    </citation>
    <scope>IDENTIFICATION</scope>
</reference>
<dbReference type="Proteomes" id="UP000233160">
    <property type="component" value="Unassembled WGS sequence"/>
</dbReference>
<dbReference type="OMA" id="LFGVMNF"/>
<dbReference type="STRING" id="379532.ENSPCOP00000002031"/>
<proteinExistence type="inferred from homology"/>
<evidence type="ECO:0000256" key="3">
    <source>
        <dbReference type="ARBA" id="ARBA00022692"/>
    </source>
</evidence>
<evidence type="ECO:0000256" key="2">
    <source>
        <dbReference type="ARBA" id="ARBA00009565"/>
    </source>
</evidence>
<gene>
    <name evidence="7" type="primary">MS4A5</name>
</gene>